<evidence type="ECO:0000256" key="7">
    <source>
        <dbReference type="PIRNR" id="PIRNR006118"/>
    </source>
</evidence>
<comment type="catalytic activity">
    <reaction evidence="7">
        <text>3-deoxy-alpha-D-manno-2-octulosonate-8-phosphate + H2O = 3-deoxy-alpha-D-manno-oct-2-ulosonate + phosphate</text>
        <dbReference type="Rhea" id="RHEA:11500"/>
        <dbReference type="ChEBI" id="CHEBI:15377"/>
        <dbReference type="ChEBI" id="CHEBI:43474"/>
        <dbReference type="ChEBI" id="CHEBI:85985"/>
        <dbReference type="ChEBI" id="CHEBI:85986"/>
        <dbReference type="EC" id="3.1.3.45"/>
    </reaction>
</comment>
<dbReference type="InterPro" id="IPR036412">
    <property type="entry name" value="HAD-like_sf"/>
</dbReference>
<sequence length="185" mass="20043">MNSPVRDKRLDVKLVLFDVDGVLTDGTLFVSGSGEIYKAFNAKDGVAVSLLKNNHIGAGVISGKDSPALRYRAKQLGMDSIKLGVSDKVKALHEIIACYGITYENVCFVGDDIVDYDVMSRVGVSYAPSDAHPLIKNLASFVTISPGGKGVAREVAEDILHAQGMTLEEMYRYILNKSNLESVMQ</sequence>
<dbReference type="EC" id="3.1.3.45" evidence="7"/>
<dbReference type="InterPro" id="IPR050793">
    <property type="entry name" value="CMP-NeuNAc_synthase"/>
</dbReference>
<evidence type="ECO:0000256" key="6">
    <source>
        <dbReference type="ARBA" id="ARBA00022842"/>
    </source>
</evidence>
<dbReference type="InterPro" id="IPR010023">
    <property type="entry name" value="KdsC_fam"/>
</dbReference>
<comment type="subunit">
    <text evidence="3 7">Homotetramer.</text>
</comment>
<keyword evidence="4 7" id="KW-0479">Metal-binding</keyword>
<dbReference type="PANTHER" id="PTHR21485:SF3">
    <property type="entry name" value="N-ACYLNEURAMINATE CYTIDYLYLTRANSFERASE"/>
    <property type="match status" value="1"/>
</dbReference>
<dbReference type="EMBL" id="JBHRUH010000010">
    <property type="protein sequence ID" value="MFC3291387.1"/>
    <property type="molecule type" value="Genomic_DNA"/>
</dbReference>
<evidence type="ECO:0000256" key="2">
    <source>
        <dbReference type="ARBA" id="ARBA00005893"/>
    </source>
</evidence>
<comment type="function">
    <text evidence="7">Catalyzes the hydrolysis of 3-deoxy-D-manno-octulosonate 8-phosphate (KDO 8-P) to 3-deoxy-D-manno-octulosonate (KDO) and inorganic phosphate.</text>
</comment>
<organism evidence="8 9">
    <name type="scientific">Modicisalibacter luteus</name>
    <dbReference type="NCBI Taxonomy" id="453962"/>
    <lineage>
        <taxon>Bacteria</taxon>
        <taxon>Pseudomonadati</taxon>
        <taxon>Pseudomonadota</taxon>
        <taxon>Gammaproteobacteria</taxon>
        <taxon>Oceanospirillales</taxon>
        <taxon>Halomonadaceae</taxon>
        <taxon>Modicisalibacter</taxon>
    </lineage>
</organism>
<comment type="similarity">
    <text evidence="2 7">Belongs to the KdsC family.</text>
</comment>
<dbReference type="SFLD" id="SFLDS00003">
    <property type="entry name" value="Haloacid_Dehalogenase"/>
    <property type="match status" value="1"/>
</dbReference>
<comment type="caution">
    <text evidence="8">The sequence shown here is derived from an EMBL/GenBank/DDBJ whole genome shotgun (WGS) entry which is preliminary data.</text>
</comment>
<evidence type="ECO:0000313" key="8">
    <source>
        <dbReference type="EMBL" id="MFC3291387.1"/>
    </source>
</evidence>
<comment type="cofactor">
    <cofactor evidence="1 7">
        <name>Mg(2+)</name>
        <dbReference type="ChEBI" id="CHEBI:18420"/>
    </cofactor>
</comment>
<keyword evidence="6 7" id="KW-0460">Magnesium</keyword>
<dbReference type="Pfam" id="PF08282">
    <property type="entry name" value="Hydrolase_3"/>
    <property type="match status" value="1"/>
</dbReference>
<reference evidence="9" key="1">
    <citation type="journal article" date="2019" name="Int. J. Syst. Evol. Microbiol.">
        <title>The Global Catalogue of Microorganisms (GCM) 10K type strain sequencing project: providing services to taxonomists for standard genome sequencing and annotation.</title>
        <authorList>
            <consortium name="The Broad Institute Genomics Platform"/>
            <consortium name="The Broad Institute Genome Sequencing Center for Infectious Disease"/>
            <person name="Wu L."/>
            <person name="Ma J."/>
        </authorList>
    </citation>
    <scope>NUCLEOTIDE SEQUENCE [LARGE SCALE GENOMIC DNA]</scope>
    <source>
        <strain evidence="9">KCTC 12847</strain>
    </source>
</reference>
<dbReference type="SFLD" id="SFLDG01136">
    <property type="entry name" value="C1.6:_Phosphoserine_Phosphatas"/>
    <property type="match status" value="1"/>
</dbReference>
<dbReference type="PANTHER" id="PTHR21485">
    <property type="entry name" value="HAD SUPERFAMILY MEMBERS CMAS AND KDSC"/>
    <property type="match status" value="1"/>
</dbReference>
<dbReference type="SUPFAM" id="SSF56784">
    <property type="entry name" value="HAD-like"/>
    <property type="match status" value="1"/>
</dbReference>
<dbReference type="InterPro" id="IPR023214">
    <property type="entry name" value="HAD_sf"/>
</dbReference>
<keyword evidence="5 7" id="KW-0378">Hydrolase</keyword>
<protein>
    <recommendedName>
        <fullName evidence="7">3-deoxy-D-manno-octulosonate 8-phosphate phosphatase KdsC</fullName>
        <ecNumber evidence="7">3.1.3.45</ecNumber>
    </recommendedName>
    <alternativeName>
        <fullName evidence="7">KDO 8-P phosphatase</fullName>
    </alternativeName>
</protein>
<keyword evidence="9" id="KW-1185">Reference proteome</keyword>
<proteinExistence type="inferred from homology"/>
<accession>A0ABV7LXQ8</accession>
<dbReference type="PIRSF" id="PIRSF006118">
    <property type="entry name" value="KDO8-P_Ptase"/>
    <property type="match status" value="1"/>
</dbReference>
<keyword evidence="7" id="KW-0448">Lipopolysaccharide biosynthesis</keyword>
<evidence type="ECO:0000256" key="5">
    <source>
        <dbReference type="ARBA" id="ARBA00022801"/>
    </source>
</evidence>
<evidence type="ECO:0000256" key="3">
    <source>
        <dbReference type="ARBA" id="ARBA00011881"/>
    </source>
</evidence>
<name>A0ABV7LXQ8_9GAMM</name>
<dbReference type="SFLD" id="SFLDG01138">
    <property type="entry name" value="C1.6.2:_Deoxy-d-mannose-octulo"/>
    <property type="match status" value="1"/>
</dbReference>
<dbReference type="RefSeq" id="WP_019016772.1">
    <property type="nucleotide sequence ID" value="NZ_BMXD01000007.1"/>
</dbReference>
<evidence type="ECO:0000256" key="4">
    <source>
        <dbReference type="ARBA" id="ARBA00022723"/>
    </source>
</evidence>
<evidence type="ECO:0000256" key="1">
    <source>
        <dbReference type="ARBA" id="ARBA00001946"/>
    </source>
</evidence>
<dbReference type="Proteomes" id="UP001595640">
    <property type="component" value="Unassembled WGS sequence"/>
</dbReference>
<dbReference type="Gene3D" id="3.40.50.1000">
    <property type="entry name" value="HAD superfamily/HAD-like"/>
    <property type="match status" value="1"/>
</dbReference>
<dbReference type="NCBIfam" id="TIGR01670">
    <property type="entry name" value="KdsC-phosphatas"/>
    <property type="match status" value="1"/>
</dbReference>
<evidence type="ECO:0000313" key="9">
    <source>
        <dbReference type="Proteomes" id="UP001595640"/>
    </source>
</evidence>
<gene>
    <name evidence="8" type="ORF">ACFOEI_04840</name>
</gene>